<dbReference type="Proteomes" id="UP000516666">
    <property type="component" value="Chromosome"/>
</dbReference>
<evidence type="ECO:0000313" key="2">
    <source>
        <dbReference type="EMBL" id="QNX74039.1"/>
    </source>
</evidence>
<sequence length="91" mass="10250">MMETLYMCIAVLAYAISAVRILCFDGKLATHSRIHEFIAFVLVSALVVQSLNILFFKRPVILFDAVFAILMLIIILRSKGNIALMFRSKAL</sequence>
<keyword evidence="1" id="KW-1133">Transmembrane helix</keyword>
<protein>
    <submittedName>
        <fullName evidence="2">Phage holin family protein</fullName>
    </submittedName>
</protein>
<reference evidence="2 3" key="2">
    <citation type="submission" date="2020-09" db="EMBL/GenBank/DDBJ databases">
        <authorList>
            <person name="Chen F.-J."/>
            <person name="Lee Y.-T."/>
        </authorList>
    </citation>
    <scope>NUCLEOTIDE SEQUENCE [LARGE SCALE GENOMIC DNA]</scope>
    <source>
        <strain evidence="2 3">AS39</strain>
    </source>
</reference>
<keyword evidence="1" id="KW-0472">Membrane</keyword>
<accession>A0A7H2VCF6</accession>
<reference evidence="3" key="1">
    <citation type="submission" date="2020-09" db="EMBL/GenBank/DDBJ databases">
        <title>Clinical and molecular characterization of Acinetobacter seifertii in Taiwan.</title>
        <authorList>
            <person name="Li L.-H."/>
            <person name="Yang Y.-S."/>
            <person name="Sun J.-R."/>
            <person name="Huang T.-W."/>
            <person name="Huang W.-C."/>
            <person name="Wang Y.-C."/>
            <person name="Kuo T.-H."/>
            <person name="Kuo S.-C."/>
            <person name="Chen T.-L."/>
        </authorList>
    </citation>
    <scope>NUCLEOTIDE SEQUENCE [LARGE SCALE GENOMIC DNA]</scope>
    <source>
        <strain evidence="3">AS39</strain>
    </source>
</reference>
<feature type="transmembrane region" description="Helical" evidence="1">
    <location>
        <begin position="61"/>
        <end position="78"/>
    </location>
</feature>
<evidence type="ECO:0000256" key="1">
    <source>
        <dbReference type="SAM" id="Phobius"/>
    </source>
</evidence>
<keyword evidence="1" id="KW-0812">Transmembrane</keyword>
<proteinExistence type="predicted"/>
<feature type="transmembrane region" description="Helical" evidence="1">
    <location>
        <begin position="6"/>
        <end position="25"/>
    </location>
</feature>
<organism evidence="2 3">
    <name type="scientific">Acinetobacter seifertii</name>
    <dbReference type="NCBI Taxonomy" id="1530123"/>
    <lineage>
        <taxon>Bacteria</taxon>
        <taxon>Pseudomonadati</taxon>
        <taxon>Pseudomonadota</taxon>
        <taxon>Gammaproteobacteria</taxon>
        <taxon>Moraxellales</taxon>
        <taxon>Moraxellaceae</taxon>
        <taxon>Acinetobacter</taxon>
        <taxon>Acinetobacter calcoaceticus/baumannii complex</taxon>
    </lineage>
</organism>
<gene>
    <name evidence="2" type="ORF">IC776_02920</name>
</gene>
<name>A0A7H2VCF6_9GAMM</name>
<evidence type="ECO:0000313" key="3">
    <source>
        <dbReference type="Proteomes" id="UP000516666"/>
    </source>
</evidence>
<dbReference type="InterPro" id="IPR008473">
    <property type="entry name" value="Phage_holin_3_7"/>
</dbReference>
<dbReference type="AlphaFoldDB" id="A0A7H2VCF6"/>
<feature type="transmembrane region" description="Helical" evidence="1">
    <location>
        <begin position="37"/>
        <end position="55"/>
    </location>
</feature>
<dbReference type="Pfam" id="PF05449">
    <property type="entry name" value="Phage_holin_3_7"/>
    <property type="match status" value="1"/>
</dbReference>
<dbReference type="EMBL" id="CP061646">
    <property type="protein sequence ID" value="QNX74039.1"/>
    <property type="molecule type" value="Genomic_DNA"/>
</dbReference>